<gene>
    <name evidence="1" type="ORF">ACFSMZ_03770</name>
</gene>
<comment type="caution">
    <text evidence="1">The sequence shown here is derived from an EMBL/GenBank/DDBJ whole genome shotgun (WGS) entry which is preliminary data.</text>
</comment>
<evidence type="ECO:0000313" key="1">
    <source>
        <dbReference type="EMBL" id="MFD2258879.1"/>
    </source>
</evidence>
<accession>A0ABW5DES6</accession>
<proteinExistence type="predicted"/>
<evidence type="ECO:0000313" key="2">
    <source>
        <dbReference type="Proteomes" id="UP001597373"/>
    </source>
</evidence>
<keyword evidence="2" id="KW-1185">Reference proteome</keyword>
<name>A0ABW5DES6_9HYPH</name>
<organism evidence="1 2">
    <name type="scientific">Chelativorans composti</name>
    <dbReference type="NCBI Taxonomy" id="768533"/>
    <lineage>
        <taxon>Bacteria</taxon>
        <taxon>Pseudomonadati</taxon>
        <taxon>Pseudomonadota</taxon>
        <taxon>Alphaproteobacteria</taxon>
        <taxon>Hyphomicrobiales</taxon>
        <taxon>Phyllobacteriaceae</taxon>
        <taxon>Chelativorans</taxon>
    </lineage>
</organism>
<dbReference type="EMBL" id="JBHUIR010000016">
    <property type="protein sequence ID" value="MFD2258879.1"/>
    <property type="molecule type" value="Genomic_DNA"/>
</dbReference>
<dbReference type="Proteomes" id="UP001597373">
    <property type="component" value="Unassembled WGS sequence"/>
</dbReference>
<dbReference type="RefSeq" id="WP_345099601.1">
    <property type="nucleotide sequence ID" value="NZ_BAABGS010000067.1"/>
</dbReference>
<reference evidence="2" key="1">
    <citation type="journal article" date="2019" name="Int. J. Syst. Evol. Microbiol.">
        <title>The Global Catalogue of Microorganisms (GCM) 10K type strain sequencing project: providing services to taxonomists for standard genome sequencing and annotation.</title>
        <authorList>
            <consortium name="The Broad Institute Genomics Platform"/>
            <consortium name="The Broad Institute Genome Sequencing Center for Infectious Disease"/>
            <person name="Wu L."/>
            <person name="Ma J."/>
        </authorList>
    </citation>
    <scope>NUCLEOTIDE SEQUENCE [LARGE SCALE GENOMIC DNA]</scope>
    <source>
        <strain evidence="2">KCTC 23707</strain>
    </source>
</reference>
<protein>
    <submittedName>
        <fullName evidence="1">Uncharacterized protein</fullName>
    </submittedName>
</protein>
<sequence>MSEQNQGPLPIRVLVAKLRAVSNTYGGIPAMRGAADWLDSALTRFAQEPSLESLRELNAAVAYAHRFRKQSPIKETK</sequence>